<dbReference type="PANTHER" id="PTHR13003">
    <property type="entry name" value="NUP107-RELATED"/>
    <property type="match status" value="1"/>
</dbReference>
<sequence>MSFSTINTNDNNKQSLIDFAQSLKDYEINSLNAKQKQQGPENEEHHGVDIFDTLLCEFRSLSGTQALSTCNNRIVCENWTLETKLWHLVELLFSFRSTCCSDDYLKEDLSVYDYNSDLVFKKELLNNNKELYEIWLIMCWVQQNLKKVEKPDNLPTSKWINSVINGNFSSCDTDYPLRNPTKELDPEDRKRDSIFHKYIYQLLLSGNYDQAREECELCDNLTLSMIMCGLEEYFDPSIDTQITLSNNETAIVDNNDGPSGCARKALWRRTVYALSKNPKIDKYEANIYRFLAGDATHIDADLEVHDWDVHLLLYLNELWNSSIENYLLSNGRIAANDLILIAPSNELSVQQILDTISTKCYTESSHPIRILMGSVIMNNVQSIAKNFVVKLLEAVGKPHHYEEQNAAGDEQTDYIFKESYLLRILTHLYIITKVVFPSAVDEQSFSKLISAYVSILSMYELYEYIPIYVKFLDEDSLLETYSYFLTSIYSDVLKNEQIQLSTALNIPMNNVIRITAQKVFDETASHYQSGKDVAISTVVTDVDKKIINSVLWLEKAQLSVDVLEAIIAASRRFLLNGRVESVTVLFDSIDINSNINNYNLSKLPMLQGDEKDAKVKEILNYKLLVNALKKRKTWQKQSLNLNAQSNLPTLIKQFQDFSQTFYKLTHSFLTGLQNINDAGIIFDIRAFYVPFLVIELHKELMSASKALNIDRFAHEALSLATLVANEHYKMYTLFLASGKLKEFLDLVAKSSITIGKMI</sequence>
<gene>
    <name evidence="8" type="ORF">SCODWIG_00640</name>
</gene>
<dbReference type="GO" id="GO:0006606">
    <property type="term" value="P:protein import into nucleus"/>
    <property type="evidence" value="ECO:0007669"/>
    <property type="project" value="TreeGrafter"/>
</dbReference>
<evidence type="ECO:0000256" key="5">
    <source>
        <dbReference type="ARBA" id="ARBA00023132"/>
    </source>
</evidence>
<evidence type="ECO:0000256" key="3">
    <source>
        <dbReference type="ARBA" id="ARBA00022927"/>
    </source>
</evidence>
<comment type="subunit">
    <text evidence="7">Part of the nuclear pore complex (NPC).</text>
</comment>
<dbReference type="GO" id="GO:0031965">
    <property type="term" value="C:nuclear membrane"/>
    <property type="evidence" value="ECO:0007669"/>
    <property type="project" value="UniProtKB-SubCell"/>
</dbReference>
<dbReference type="Gene3D" id="1.20.190.50">
    <property type="match status" value="2"/>
</dbReference>
<keyword evidence="5 7" id="KW-0906">Nuclear pore complex</keyword>
<dbReference type="PANTHER" id="PTHR13003:SF2">
    <property type="entry name" value="NUCLEAR PORE COMPLEX PROTEIN NUP107"/>
    <property type="match status" value="1"/>
</dbReference>
<comment type="subcellular location">
    <subcellularLocation>
        <location evidence="7">Nucleus</location>
        <location evidence="7">Nuclear pore complex</location>
    </subcellularLocation>
    <subcellularLocation>
        <location evidence="7">Nucleus membrane</location>
    </subcellularLocation>
</comment>
<evidence type="ECO:0000313" key="8">
    <source>
        <dbReference type="EMBL" id="SSD58879.1"/>
    </source>
</evidence>
<dbReference type="GO" id="GO:0017056">
    <property type="term" value="F:structural constituent of nuclear pore"/>
    <property type="evidence" value="ECO:0007669"/>
    <property type="project" value="UniProtKB-UniRule"/>
</dbReference>
<keyword evidence="7" id="KW-0472">Membrane</keyword>
<evidence type="ECO:0000313" key="9">
    <source>
        <dbReference type="Proteomes" id="UP000262825"/>
    </source>
</evidence>
<accession>A0A376B2R0</accession>
<dbReference type="GO" id="GO:0006406">
    <property type="term" value="P:mRNA export from nucleus"/>
    <property type="evidence" value="ECO:0007669"/>
    <property type="project" value="TreeGrafter"/>
</dbReference>
<organism evidence="8 9">
    <name type="scientific">Saccharomycodes ludwigii</name>
    <dbReference type="NCBI Taxonomy" id="36035"/>
    <lineage>
        <taxon>Eukaryota</taxon>
        <taxon>Fungi</taxon>
        <taxon>Dikarya</taxon>
        <taxon>Ascomycota</taxon>
        <taxon>Saccharomycotina</taxon>
        <taxon>Saccharomycetes</taxon>
        <taxon>Saccharomycodales</taxon>
        <taxon>Saccharomycodaceae</taxon>
        <taxon>Saccharomycodes</taxon>
    </lineage>
</organism>
<keyword evidence="4 7" id="KW-0811">Translocation</keyword>
<name>A0A376B2R0_9ASCO</name>
<reference evidence="9" key="1">
    <citation type="submission" date="2018-06" db="EMBL/GenBank/DDBJ databases">
        <authorList>
            <person name="Guldener U."/>
        </authorList>
    </citation>
    <scope>NUCLEOTIDE SEQUENCE [LARGE SCALE GENOMIC DNA]</scope>
    <source>
        <strain evidence="9">UTAD17</strain>
    </source>
</reference>
<evidence type="ECO:0000256" key="6">
    <source>
        <dbReference type="ARBA" id="ARBA00023242"/>
    </source>
</evidence>
<comment type="similarity">
    <text evidence="7">Belongs to the nucleoporin Nup84/Nup107 family.</text>
</comment>
<keyword evidence="2" id="KW-0509">mRNA transport</keyword>
<evidence type="ECO:0000256" key="7">
    <source>
        <dbReference type="RuleBase" id="RU365072"/>
    </source>
</evidence>
<keyword evidence="3" id="KW-0653">Protein transport</keyword>
<keyword evidence="6 7" id="KW-0539">Nucleus</keyword>
<evidence type="ECO:0000256" key="2">
    <source>
        <dbReference type="ARBA" id="ARBA00022816"/>
    </source>
</evidence>
<dbReference type="Gene3D" id="1.10.3450.20">
    <property type="match status" value="1"/>
</dbReference>
<dbReference type="EMBL" id="UFAJ01000059">
    <property type="protein sequence ID" value="SSD58879.1"/>
    <property type="molecule type" value="Genomic_DNA"/>
</dbReference>
<dbReference type="GO" id="GO:0031080">
    <property type="term" value="C:nuclear pore outer ring"/>
    <property type="evidence" value="ECO:0007669"/>
    <property type="project" value="TreeGrafter"/>
</dbReference>
<protein>
    <recommendedName>
        <fullName evidence="7">Nuclear pore complex protein</fullName>
    </recommendedName>
</protein>
<dbReference type="InterPro" id="IPR007252">
    <property type="entry name" value="Nup84/Nup107"/>
</dbReference>
<dbReference type="Pfam" id="PF04121">
    <property type="entry name" value="Nup84_Nup100"/>
    <property type="match status" value="1"/>
</dbReference>
<dbReference type="AlphaFoldDB" id="A0A376B2R0"/>
<dbReference type="Proteomes" id="UP000262825">
    <property type="component" value="Unassembled WGS sequence"/>
</dbReference>
<evidence type="ECO:0000256" key="1">
    <source>
        <dbReference type="ARBA" id="ARBA00022448"/>
    </source>
</evidence>
<proteinExistence type="inferred from homology"/>
<keyword evidence="1 7" id="KW-0813">Transport</keyword>
<dbReference type="GO" id="GO:0000973">
    <property type="term" value="P:post-transcriptional tethering of RNA polymerase II gene DNA at nuclear periphery"/>
    <property type="evidence" value="ECO:0007669"/>
    <property type="project" value="TreeGrafter"/>
</dbReference>
<evidence type="ECO:0000256" key="4">
    <source>
        <dbReference type="ARBA" id="ARBA00023010"/>
    </source>
</evidence>
<keyword evidence="9" id="KW-1185">Reference proteome</keyword>
<comment type="function">
    <text evidence="7">Functions as a component of the nuclear pore complex (NPC).</text>
</comment>
<dbReference type="VEuPathDB" id="FungiDB:SCODWIG_00640"/>